<dbReference type="InterPro" id="IPR004489">
    <property type="entry name" value="Succ_DH/fum_Rdtase_Fe-S"/>
</dbReference>
<dbReference type="GO" id="GO:0051539">
    <property type="term" value="F:4 iron, 4 sulfur cluster binding"/>
    <property type="evidence" value="ECO:0007669"/>
    <property type="project" value="UniProtKB-KW"/>
</dbReference>
<keyword evidence="13" id="KW-0408">Iron</keyword>
<dbReference type="Gene3D" id="3.10.20.30">
    <property type="match status" value="1"/>
</dbReference>
<evidence type="ECO:0000256" key="18">
    <source>
        <dbReference type="ARBA" id="ARBA00045022"/>
    </source>
</evidence>
<reference evidence="23" key="1">
    <citation type="submission" date="2025-08" db="UniProtKB">
        <authorList>
            <consortium name="RefSeq"/>
        </authorList>
    </citation>
    <scope>IDENTIFICATION</scope>
    <source>
        <strain evidence="23">Quisiro</strain>
    </source>
</reference>
<dbReference type="InterPro" id="IPR012675">
    <property type="entry name" value="Beta-grasp_dom_sf"/>
</dbReference>
<dbReference type="PROSITE" id="PS00197">
    <property type="entry name" value="2FE2S_FER_1"/>
    <property type="match status" value="1"/>
</dbReference>
<sequence>MFFSPVWFRDDRVCEATRERNADDVYGYRGRLFRSRMVRCTQTAVAAAPEPRIKKFQVYRWDPDTPGDKPRMQTYEVDLNACGPMVLDALIKIKNEIDPTLTFRRSCREGICGSCAMNINGGNTLACINKIDTNTSKPVKIYPLPHMYVVKDLVPDMSNFYAQYKSIEPYLKRKDESQEGKEQYFQTACMSASFVLAAAPAVPATGGTETSTWDLLSSCRRTDG</sequence>
<dbReference type="InterPro" id="IPR025192">
    <property type="entry name" value="Succ_DH/fum_Rdtase_N"/>
</dbReference>
<keyword evidence="14" id="KW-0411">Iron-sulfur</keyword>
<dbReference type="NCBIfam" id="TIGR00384">
    <property type="entry name" value="dhsB"/>
    <property type="match status" value="1"/>
</dbReference>
<comment type="catalytic activity">
    <reaction evidence="20">
        <text>a quinone + succinate = fumarate + a quinol</text>
        <dbReference type="Rhea" id="RHEA:40523"/>
        <dbReference type="ChEBI" id="CHEBI:24646"/>
        <dbReference type="ChEBI" id="CHEBI:29806"/>
        <dbReference type="ChEBI" id="CHEBI:30031"/>
        <dbReference type="ChEBI" id="CHEBI:132124"/>
        <dbReference type="EC" id="1.3.5.1"/>
    </reaction>
</comment>
<keyword evidence="9" id="KW-0816">Tricarboxylic acid cycle</keyword>
<dbReference type="PANTHER" id="PTHR11921:SF29">
    <property type="entry name" value="SUCCINATE DEHYDROGENASE [UBIQUINONE] IRON-SULFUR SUBUNIT, MITOCHONDRIAL"/>
    <property type="match status" value="1"/>
</dbReference>
<comment type="cofactor">
    <cofactor evidence="17">
        <name>[2Fe-2S] cluster</name>
        <dbReference type="ChEBI" id="CHEBI:190135"/>
    </cofactor>
</comment>
<dbReference type="GO" id="GO:0005743">
    <property type="term" value="C:mitochondrial inner membrane"/>
    <property type="evidence" value="ECO:0007669"/>
    <property type="project" value="UniProtKB-SubCell"/>
</dbReference>
<dbReference type="FunFam" id="3.10.20.30:FF:000007">
    <property type="entry name" value="Succinate dehydrogenase [ubiquinone] iron-sulfur subunit, mitochondrial"/>
    <property type="match status" value="1"/>
</dbReference>
<evidence type="ECO:0000313" key="22">
    <source>
        <dbReference type="Proteomes" id="UP000192220"/>
    </source>
</evidence>
<dbReference type="Proteomes" id="UP000192220">
    <property type="component" value="Unplaced"/>
</dbReference>
<dbReference type="InterPro" id="IPR006058">
    <property type="entry name" value="2Fe2S_fd_BS"/>
</dbReference>
<feature type="domain" description="2Fe-2S ferredoxin-type" evidence="21">
    <location>
        <begin position="54"/>
        <end position="147"/>
    </location>
</feature>
<dbReference type="GO" id="GO:0051538">
    <property type="term" value="F:3 iron, 4 sulfur cluster binding"/>
    <property type="evidence" value="ECO:0007669"/>
    <property type="project" value="UniProtKB-KW"/>
</dbReference>
<evidence type="ECO:0000256" key="19">
    <source>
        <dbReference type="ARBA" id="ARBA00046167"/>
    </source>
</evidence>
<dbReference type="GO" id="GO:0051537">
    <property type="term" value="F:2 iron, 2 sulfur cluster binding"/>
    <property type="evidence" value="ECO:0007669"/>
    <property type="project" value="UniProtKB-KW"/>
</dbReference>
<evidence type="ECO:0000256" key="11">
    <source>
        <dbReference type="ARBA" id="ARBA00022723"/>
    </source>
</evidence>
<dbReference type="EC" id="1.3.5.1" evidence="6"/>
<evidence type="ECO:0000256" key="4">
    <source>
        <dbReference type="ARBA" id="ARBA00004788"/>
    </source>
</evidence>
<dbReference type="OrthoDB" id="1696654at2759"/>
<evidence type="ECO:0000256" key="3">
    <source>
        <dbReference type="ARBA" id="ARBA00004443"/>
    </source>
</evidence>
<name>A0A2I4BDJ1_AUSLI</name>
<keyword evidence="11" id="KW-0479">Metal-binding</keyword>
<evidence type="ECO:0000256" key="17">
    <source>
        <dbReference type="ARBA" id="ARBA00034078"/>
    </source>
</evidence>
<dbReference type="SUPFAM" id="SSF54292">
    <property type="entry name" value="2Fe-2S ferredoxin-like"/>
    <property type="match status" value="1"/>
</dbReference>
<evidence type="ECO:0000256" key="8">
    <source>
        <dbReference type="ARBA" id="ARBA00022485"/>
    </source>
</evidence>
<evidence type="ECO:0000256" key="15">
    <source>
        <dbReference type="ARBA" id="ARBA00023291"/>
    </source>
</evidence>
<comment type="similarity">
    <text evidence="5">Belongs to the succinate dehydrogenase/fumarate reductase iron-sulfur protein family.</text>
</comment>
<evidence type="ECO:0000313" key="23">
    <source>
        <dbReference type="RefSeq" id="XP_013865811.1"/>
    </source>
</evidence>
<dbReference type="InterPro" id="IPR001041">
    <property type="entry name" value="2Fe-2S_ferredoxin-type"/>
</dbReference>
<evidence type="ECO:0000256" key="20">
    <source>
        <dbReference type="ARBA" id="ARBA00049220"/>
    </source>
</evidence>
<dbReference type="UniPathway" id="UPA00223">
    <property type="reaction ID" value="UER01006"/>
</dbReference>
<dbReference type="GO" id="GO:0022904">
    <property type="term" value="P:respiratory electron transport chain"/>
    <property type="evidence" value="ECO:0007669"/>
    <property type="project" value="TreeGrafter"/>
</dbReference>
<evidence type="ECO:0000256" key="10">
    <source>
        <dbReference type="ARBA" id="ARBA00022714"/>
    </source>
</evidence>
<evidence type="ECO:0000256" key="2">
    <source>
        <dbReference type="ARBA" id="ARBA00001966"/>
    </source>
</evidence>
<dbReference type="PANTHER" id="PTHR11921">
    <property type="entry name" value="SUCCINATE DEHYDROGENASE IRON-SULFUR PROTEIN"/>
    <property type="match status" value="1"/>
</dbReference>
<dbReference type="RefSeq" id="XP_013865811.1">
    <property type="nucleotide sequence ID" value="XM_014010357.1"/>
</dbReference>
<dbReference type="AlphaFoldDB" id="A0A2I4BDJ1"/>
<evidence type="ECO:0000256" key="13">
    <source>
        <dbReference type="ARBA" id="ARBA00023004"/>
    </source>
</evidence>
<proteinExistence type="inferred from homology"/>
<dbReference type="CDD" id="cd00207">
    <property type="entry name" value="fer2"/>
    <property type="match status" value="1"/>
</dbReference>
<evidence type="ECO:0000256" key="1">
    <source>
        <dbReference type="ARBA" id="ARBA00001927"/>
    </source>
</evidence>
<dbReference type="GO" id="GO:0046872">
    <property type="term" value="F:metal ion binding"/>
    <property type="evidence" value="ECO:0007669"/>
    <property type="project" value="UniProtKB-KW"/>
</dbReference>
<accession>A0A2I4BDJ1</accession>
<evidence type="ECO:0000256" key="6">
    <source>
        <dbReference type="ARBA" id="ARBA00012792"/>
    </source>
</evidence>
<dbReference type="GeneID" id="106518919"/>
<evidence type="ECO:0000256" key="14">
    <source>
        <dbReference type="ARBA" id="ARBA00023014"/>
    </source>
</evidence>
<evidence type="ECO:0000259" key="21">
    <source>
        <dbReference type="PROSITE" id="PS51085"/>
    </source>
</evidence>
<dbReference type="InterPro" id="IPR036010">
    <property type="entry name" value="2Fe-2S_ferredoxin-like_sf"/>
</dbReference>
<evidence type="ECO:0000256" key="12">
    <source>
        <dbReference type="ARBA" id="ARBA00023002"/>
    </source>
</evidence>
<dbReference type="GO" id="GO:0009055">
    <property type="term" value="F:electron transfer activity"/>
    <property type="evidence" value="ECO:0007669"/>
    <property type="project" value="InterPro"/>
</dbReference>
<organism evidence="22 23">
    <name type="scientific">Austrofundulus limnaeus</name>
    <name type="common">Annual killifish</name>
    <dbReference type="NCBI Taxonomy" id="52670"/>
    <lineage>
        <taxon>Eukaryota</taxon>
        <taxon>Metazoa</taxon>
        <taxon>Chordata</taxon>
        <taxon>Craniata</taxon>
        <taxon>Vertebrata</taxon>
        <taxon>Euteleostomi</taxon>
        <taxon>Actinopterygii</taxon>
        <taxon>Neopterygii</taxon>
        <taxon>Teleostei</taxon>
        <taxon>Neoteleostei</taxon>
        <taxon>Acanthomorphata</taxon>
        <taxon>Ovalentaria</taxon>
        <taxon>Atherinomorphae</taxon>
        <taxon>Cyprinodontiformes</taxon>
        <taxon>Rivulidae</taxon>
        <taxon>Austrofundulus</taxon>
    </lineage>
</organism>
<comment type="subcellular location">
    <subcellularLocation>
        <location evidence="3">Mitochondrion inner membrane</location>
        <topology evidence="3">Peripheral membrane protein</topology>
        <orientation evidence="3">Matrix side</orientation>
    </subcellularLocation>
</comment>
<keyword evidence="15" id="KW-0003">3Fe-4S</keyword>
<keyword evidence="22" id="KW-1185">Reference proteome</keyword>
<comment type="cofactor">
    <cofactor evidence="1">
        <name>[3Fe-4S] cluster</name>
        <dbReference type="ChEBI" id="CHEBI:21137"/>
    </cofactor>
</comment>
<keyword evidence="12" id="KW-0560">Oxidoreductase</keyword>
<gene>
    <name evidence="23" type="primary">LOC106518919</name>
</gene>
<protein>
    <recommendedName>
        <fullName evidence="7">Succinate dehydrogenase [ubiquinone] iron-sulfur subunit, mitochondrial</fullName>
        <ecNumber evidence="6">1.3.5.1</ecNumber>
    </recommendedName>
    <alternativeName>
        <fullName evidence="16">Iron-sulfur subunit of complex II</fullName>
    </alternativeName>
    <alternativeName>
        <fullName evidence="18">Malate dehydrogenase [quinone] iron-sulfur subunit</fullName>
    </alternativeName>
</protein>
<dbReference type="PROSITE" id="PS51085">
    <property type="entry name" value="2FE2S_FER_2"/>
    <property type="match status" value="1"/>
</dbReference>
<dbReference type="InterPro" id="IPR050573">
    <property type="entry name" value="SDH/FRD_Iron-Sulfur"/>
</dbReference>
<comment type="cofactor">
    <cofactor evidence="2">
        <name>[4Fe-4S] cluster</name>
        <dbReference type="ChEBI" id="CHEBI:49883"/>
    </cofactor>
</comment>
<dbReference type="GO" id="GO:0008177">
    <property type="term" value="F:succinate dehydrogenase (quinone) activity"/>
    <property type="evidence" value="ECO:0007669"/>
    <property type="project" value="UniProtKB-EC"/>
</dbReference>
<dbReference type="GO" id="GO:0006099">
    <property type="term" value="P:tricarboxylic acid cycle"/>
    <property type="evidence" value="ECO:0007669"/>
    <property type="project" value="UniProtKB-UniPathway"/>
</dbReference>
<dbReference type="Pfam" id="PF13085">
    <property type="entry name" value="Fer2_3"/>
    <property type="match status" value="1"/>
</dbReference>
<evidence type="ECO:0000256" key="7">
    <source>
        <dbReference type="ARBA" id="ARBA00016766"/>
    </source>
</evidence>
<comment type="function">
    <text evidence="19">Iron-sulfur protein (IP) subunit of the succinate dehydrogenase complex (mitochondrial respiratory chain complex II), responsible for transferring electrons from succinate to ubiquinone (coenzyme Q). SDH also oxidizes malate to the non-canonical enol form of oxaloacetate, enol-oxaloacetate. Enol-oxaloacetate, which is a potent inhibitor of the succinate dehydrogenase activity, is further isomerized into keto-oxaloacetate.</text>
</comment>
<evidence type="ECO:0000256" key="16">
    <source>
        <dbReference type="ARBA" id="ARBA00033304"/>
    </source>
</evidence>
<evidence type="ECO:0000256" key="9">
    <source>
        <dbReference type="ARBA" id="ARBA00022532"/>
    </source>
</evidence>
<keyword evidence="10" id="KW-0001">2Fe-2S</keyword>
<evidence type="ECO:0000256" key="5">
    <source>
        <dbReference type="ARBA" id="ARBA00009433"/>
    </source>
</evidence>
<keyword evidence="8" id="KW-0004">4Fe-4S</keyword>
<comment type="pathway">
    <text evidence="4">Carbohydrate metabolism; tricarboxylic acid cycle; fumarate from succinate (eukaryal route): step 1/1.</text>
</comment>